<dbReference type="EMBL" id="CP001804">
    <property type="protein sequence ID" value="ACY15028.1"/>
    <property type="molecule type" value="Genomic_DNA"/>
</dbReference>
<dbReference type="SMART" id="SM00028">
    <property type="entry name" value="TPR"/>
    <property type="match status" value="5"/>
</dbReference>
<dbReference type="OrthoDB" id="251285at2"/>
<name>D0LKI0_HALO1</name>
<reference evidence="6 7" key="1">
    <citation type="journal article" date="2010" name="Stand. Genomic Sci.">
        <title>Complete genome sequence of Haliangium ochraceum type strain (SMP-2).</title>
        <authorList>
            <consortium name="US DOE Joint Genome Institute (JGI-PGF)"/>
            <person name="Ivanova N."/>
            <person name="Daum C."/>
            <person name="Lang E."/>
            <person name="Abt B."/>
            <person name="Kopitz M."/>
            <person name="Saunders E."/>
            <person name="Lapidus A."/>
            <person name="Lucas S."/>
            <person name="Glavina Del Rio T."/>
            <person name="Nolan M."/>
            <person name="Tice H."/>
            <person name="Copeland A."/>
            <person name="Cheng J.F."/>
            <person name="Chen F."/>
            <person name="Bruce D."/>
            <person name="Goodwin L."/>
            <person name="Pitluck S."/>
            <person name="Mavromatis K."/>
            <person name="Pati A."/>
            <person name="Mikhailova N."/>
            <person name="Chen A."/>
            <person name="Palaniappan K."/>
            <person name="Land M."/>
            <person name="Hauser L."/>
            <person name="Chang Y.J."/>
            <person name="Jeffries C.D."/>
            <person name="Detter J.C."/>
            <person name="Brettin T."/>
            <person name="Rohde M."/>
            <person name="Goker M."/>
            <person name="Bristow J."/>
            <person name="Markowitz V."/>
            <person name="Eisen J.A."/>
            <person name="Hugenholtz P."/>
            <person name="Kyrpides N.C."/>
            <person name="Klenk H.P."/>
        </authorList>
    </citation>
    <scope>NUCLEOTIDE SEQUENCE [LARGE SCALE GENOMIC DNA]</scope>
    <source>
        <strain evidence="7">DSM 14365 / CIP 107738 / JCM 11303 / AJ 13395 / SMP-2</strain>
    </source>
</reference>
<dbReference type="Pfam" id="PF13374">
    <property type="entry name" value="TPR_10"/>
    <property type="match status" value="1"/>
</dbReference>
<feature type="repeat" description="TPR" evidence="3">
    <location>
        <begin position="264"/>
        <end position="297"/>
    </location>
</feature>
<dbReference type="SUPFAM" id="SSF48452">
    <property type="entry name" value="TPR-like"/>
    <property type="match status" value="1"/>
</dbReference>
<dbReference type="Pfam" id="PF13181">
    <property type="entry name" value="TPR_8"/>
    <property type="match status" value="1"/>
</dbReference>
<dbReference type="Pfam" id="PF13432">
    <property type="entry name" value="TPR_16"/>
    <property type="match status" value="1"/>
</dbReference>
<evidence type="ECO:0000313" key="6">
    <source>
        <dbReference type="EMBL" id="ACY15028.1"/>
    </source>
</evidence>
<protein>
    <submittedName>
        <fullName evidence="6">Tetratricopeptide TPR_2 repeat protein</fullName>
    </submittedName>
</protein>
<evidence type="ECO:0000256" key="1">
    <source>
        <dbReference type="ARBA" id="ARBA00022737"/>
    </source>
</evidence>
<keyword evidence="7" id="KW-1185">Reference proteome</keyword>
<dbReference type="RefSeq" id="WP_012827636.1">
    <property type="nucleotide sequence ID" value="NC_013440.1"/>
</dbReference>
<dbReference type="InterPro" id="IPR019734">
    <property type="entry name" value="TPR_rpt"/>
</dbReference>
<feature type="signal peptide" evidence="5">
    <location>
        <begin position="1"/>
        <end position="34"/>
    </location>
</feature>
<dbReference type="AlphaFoldDB" id="D0LKI0"/>
<evidence type="ECO:0000256" key="3">
    <source>
        <dbReference type="PROSITE-ProRule" id="PRU00339"/>
    </source>
</evidence>
<dbReference type="PANTHER" id="PTHR44858:SF1">
    <property type="entry name" value="UDP-N-ACETYLGLUCOSAMINE--PEPTIDE N-ACETYLGLUCOSAMINYLTRANSFERASE SPINDLY-RELATED"/>
    <property type="match status" value="1"/>
</dbReference>
<feature type="chain" id="PRO_5003010673" evidence="5">
    <location>
        <begin position="35"/>
        <end position="441"/>
    </location>
</feature>
<keyword evidence="2 3" id="KW-0802">TPR repeat</keyword>
<dbReference type="Proteomes" id="UP000001880">
    <property type="component" value="Chromosome"/>
</dbReference>
<accession>D0LKI0</accession>
<dbReference type="InterPro" id="IPR011990">
    <property type="entry name" value="TPR-like_helical_dom_sf"/>
</dbReference>
<keyword evidence="1" id="KW-0677">Repeat</keyword>
<dbReference type="eggNOG" id="COG0457">
    <property type="taxonomic scope" value="Bacteria"/>
</dbReference>
<organism evidence="6 7">
    <name type="scientific">Haliangium ochraceum (strain DSM 14365 / JCM 11303 / SMP-2)</name>
    <dbReference type="NCBI Taxonomy" id="502025"/>
    <lineage>
        <taxon>Bacteria</taxon>
        <taxon>Pseudomonadati</taxon>
        <taxon>Myxococcota</taxon>
        <taxon>Polyangia</taxon>
        <taxon>Haliangiales</taxon>
        <taxon>Kofleriaceae</taxon>
        <taxon>Haliangium</taxon>
    </lineage>
</organism>
<feature type="repeat" description="TPR" evidence="3">
    <location>
        <begin position="331"/>
        <end position="364"/>
    </location>
</feature>
<evidence type="ECO:0000256" key="4">
    <source>
        <dbReference type="SAM" id="MobiDB-lite"/>
    </source>
</evidence>
<feature type="compositionally biased region" description="Gly residues" evidence="4">
    <location>
        <begin position="42"/>
        <end position="61"/>
    </location>
</feature>
<dbReference type="GO" id="GO:0009279">
    <property type="term" value="C:cell outer membrane"/>
    <property type="evidence" value="ECO:0007669"/>
    <property type="project" value="TreeGrafter"/>
</dbReference>
<dbReference type="PANTHER" id="PTHR44858">
    <property type="entry name" value="TETRATRICOPEPTIDE REPEAT PROTEIN 6"/>
    <property type="match status" value="1"/>
</dbReference>
<dbReference type="KEGG" id="hoh:Hoch_2492"/>
<evidence type="ECO:0000256" key="5">
    <source>
        <dbReference type="SAM" id="SignalP"/>
    </source>
</evidence>
<keyword evidence="5" id="KW-0732">Signal</keyword>
<dbReference type="InterPro" id="IPR050498">
    <property type="entry name" value="Ycf3"/>
</dbReference>
<dbReference type="Gene3D" id="1.25.40.10">
    <property type="entry name" value="Tetratricopeptide repeat domain"/>
    <property type="match status" value="3"/>
</dbReference>
<dbReference type="PROSITE" id="PS50005">
    <property type="entry name" value="TPR"/>
    <property type="match status" value="3"/>
</dbReference>
<proteinExistence type="predicted"/>
<dbReference type="HOGENOM" id="CLU_570954_0_0_7"/>
<gene>
    <name evidence="6" type="ordered locus">Hoch_2492</name>
</gene>
<feature type="repeat" description="TPR" evidence="3">
    <location>
        <begin position="146"/>
        <end position="179"/>
    </location>
</feature>
<sequence length="441" mass="47899">MNLLQTTTPRGASSGARAMRSLLLGLACAAAALAAGCGGGSKAGAGGGTGPGGTDGSGSGGAERELSSDARADYEVALGYFKEQDAGAWSRDACEQAASKFEEVASDHPKLIEARYMRALSYDRCSMSEQAEDAYKDVLKANNAHALSISNLGTLYFKRGEVGKAKEHWEKAIDTDSKIVAARNNLAWLLLEDMRKTDDQATWKKLEEAASKHLSSALAVNSELVETYVLFGLLYLEGSERNRNRLDLANLLLEEGEKRSENYPPLYNARGLLQMKRNNLGEALANFQKAVTLDENFSEARVNVGNIALGFRKYEEAEAQFTQVLAKEKLYEAQLGLGIAQRGLGKLSEAEDSYKKAIEMDGSQGAPYFNLGVLYKDFYANKASDLKESKQAYETARGHFKTYLSKGAESAENKQEAEDNIADCDKIIKQLDEVIKATAQG</sequence>
<dbReference type="GO" id="GO:0046813">
    <property type="term" value="P:receptor-mediated virion attachment to host cell"/>
    <property type="evidence" value="ECO:0007669"/>
    <property type="project" value="TreeGrafter"/>
</dbReference>
<dbReference type="STRING" id="502025.Hoch_2492"/>
<evidence type="ECO:0000256" key="2">
    <source>
        <dbReference type="ARBA" id="ARBA00022803"/>
    </source>
</evidence>
<evidence type="ECO:0000313" key="7">
    <source>
        <dbReference type="Proteomes" id="UP000001880"/>
    </source>
</evidence>
<feature type="region of interest" description="Disordered" evidence="4">
    <location>
        <begin position="42"/>
        <end position="66"/>
    </location>
</feature>